<reference evidence="2 3" key="1">
    <citation type="submission" date="2015-05" db="EMBL/GenBank/DDBJ databases">
        <authorList>
            <person name="Goodhead I."/>
        </authorList>
    </citation>
    <scope>NUCLEOTIDE SEQUENCE [LARGE SCALE GENOMIC DNA]</scope>
    <source>
        <strain evidence="3">morsitans</strain>
    </source>
</reference>
<proteinExistence type="predicted"/>
<organism evidence="2 3">
    <name type="scientific">Sodalis glossinidius (strain morsitans)</name>
    <dbReference type="NCBI Taxonomy" id="343509"/>
    <lineage>
        <taxon>Bacteria</taxon>
        <taxon>Pseudomonadati</taxon>
        <taxon>Pseudomonadota</taxon>
        <taxon>Gammaproteobacteria</taxon>
        <taxon>Enterobacterales</taxon>
        <taxon>Bruguierivoracaceae</taxon>
        <taxon>Sodalis</taxon>
    </lineage>
</organism>
<evidence type="ECO:0000256" key="1">
    <source>
        <dbReference type="SAM" id="MobiDB-lite"/>
    </source>
</evidence>
<evidence type="ECO:0000313" key="3">
    <source>
        <dbReference type="Proteomes" id="UP000245838"/>
    </source>
</evidence>
<accession>A0A193QKV5</accession>
<gene>
    <name evidence="2" type="ORF">SGGMMB4_03744</name>
</gene>
<evidence type="ECO:0000313" key="2">
    <source>
        <dbReference type="EMBL" id="CRL45728.1"/>
    </source>
</evidence>
<name>A0A193QKV5_SODGM</name>
<sequence>MTLTRALSRRTREAGRSGAARENRFSFQESCITPVRCDPGASLGKTLAPARAGVVVSDALTLNQPSACFD</sequence>
<feature type="compositionally biased region" description="Basic and acidic residues" evidence="1">
    <location>
        <begin position="10"/>
        <end position="22"/>
    </location>
</feature>
<dbReference type="EMBL" id="LN854557">
    <property type="protein sequence ID" value="CRL45728.1"/>
    <property type="molecule type" value="Genomic_DNA"/>
</dbReference>
<dbReference type="AlphaFoldDB" id="A0A193QKV5"/>
<feature type="region of interest" description="Disordered" evidence="1">
    <location>
        <begin position="1"/>
        <end position="22"/>
    </location>
</feature>
<protein>
    <submittedName>
        <fullName evidence="2">Uncharacterized protein</fullName>
    </submittedName>
</protein>
<dbReference type="Proteomes" id="UP000245838">
    <property type="component" value="Chromosome sggmmb4_Chromosome"/>
</dbReference>